<evidence type="ECO:0000256" key="3">
    <source>
        <dbReference type="ARBA" id="ARBA00022729"/>
    </source>
</evidence>
<feature type="region of interest" description="Disordered" evidence="4">
    <location>
        <begin position="1"/>
        <end position="51"/>
    </location>
</feature>
<proteinExistence type="inferred from homology"/>
<protein>
    <submittedName>
        <fullName evidence="5">Putative ABC transporter substrate-binding protein</fullName>
    </submittedName>
</protein>
<reference evidence="5 6" key="1">
    <citation type="submission" date="2011-12" db="EMBL/GenBank/DDBJ databases">
        <title>Whole genome shotgun sequence of Arthrobacter globiformis NBRC 12137.</title>
        <authorList>
            <person name="Miyazawa S."/>
            <person name="Hosoyama A."/>
            <person name="Tsuchikane K."/>
            <person name="Katsumata H."/>
            <person name="Yamazaki S."/>
            <person name="Fujita N."/>
        </authorList>
    </citation>
    <scope>NUCLEOTIDE SEQUENCE [LARGE SCALE GENOMIC DNA]</scope>
    <source>
        <strain evidence="5 6">NBRC 12137</strain>
    </source>
</reference>
<evidence type="ECO:0000256" key="4">
    <source>
        <dbReference type="SAM" id="MobiDB-lite"/>
    </source>
</evidence>
<feature type="compositionally biased region" description="Polar residues" evidence="4">
    <location>
        <begin position="18"/>
        <end position="28"/>
    </location>
</feature>
<dbReference type="InterPro" id="IPR006059">
    <property type="entry name" value="SBP"/>
</dbReference>
<dbReference type="GO" id="GO:0015768">
    <property type="term" value="P:maltose transport"/>
    <property type="evidence" value="ECO:0007669"/>
    <property type="project" value="TreeGrafter"/>
</dbReference>
<gene>
    <name evidence="5" type="ORF">ARGLB_073_00700</name>
</gene>
<sequence>MSPDRTGLRRSAQDLSAVHNSNHQQSTRRPPEKGTQPLQRPRPFGPGPIIHAQNQQKDWTFMNKRFTRILATSIAAAALMGSLAACGKGSASATSEGGNEITMWTHNAGNPDELAAIKAIVDKYNKSGDAKAQVKVQAFPQDSYNDSVVSAAAAGKLPCIVDIDGPNVPNWAWAKYLTPLKLSADLSKNLPSTVAKWEGETYAVGYYDVALAMLARTSDLKAAGVRVATVEKPWTKEEFQDALTKLKALGKWQYPLDMGTAGTGEWLPYAYSPLLQSFGGDLVNRDGFQSADGALNGDKAVEWAGWFRGLADQGFMAKKSGKDSTQDFLNNKSGIVYTGSWAADKARKALGKDLAVMPSVDLGNGPKIGGASWQWGVTSGCKNSEAAMDYLSYSLKPENIAAVAKATGTIPATDEAAALLPAFAEGGENRVFMELSRQQAVMRPETPAYPFIATEYGKAVQDILAGADAKTVLDKAVKAIDANIKSNGGYKN</sequence>
<dbReference type="PANTHER" id="PTHR30061">
    <property type="entry name" value="MALTOSE-BINDING PERIPLASMIC PROTEIN"/>
    <property type="match status" value="1"/>
</dbReference>
<dbReference type="Gene3D" id="3.40.190.10">
    <property type="entry name" value="Periplasmic binding protein-like II"/>
    <property type="match status" value="1"/>
</dbReference>
<dbReference type="eggNOG" id="COG1653">
    <property type="taxonomic scope" value="Bacteria"/>
</dbReference>
<dbReference type="PANTHER" id="PTHR30061:SF50">
    <property type="entry name" value="MALTOSE_MALTODEXTRIN-BINDING PERIPLASMIC PROTEIN"/>
    <property type="match status" value="1"/>
</dbReference>
<evidence type="ECO:0000256" key="1">
    <source>
        <dbReference type="ARBA" id="ARBA00008520"/>
    </source>
</evidence>
<dbReference type="AlphaFoldDB" id="H0QP00"/>
<dbReference type="CDD" id="cd13585">
    <property type="entry name" value="PBP2_TMBP_like"/>
    <property type="match status" value="1"/>
</dbReference>
<dbReference type="GO" id="GO:0055052">
    <property type="term" value="C:ATP-binding cassette (ABC) transporter complex, substrate-binding subunit-containing"/>
    <property type="evidence" value="ECO:0007669"/>
    <property type="project" value="TreeGrafter"/>
</dbReference>
<evidence type="ECO:0000313" key="6">
    <source>
        <dbReference type="Proteomes" id="UP000003828"/>
    </source>
</evidence>
<dbReference type="Pfam" id="PF13416">
    <property type="entry name" value="SBP_bac_8"/>
    <property type="match status" value="1"/>
</dbReference>
<dbReference type="GO" id="GO:0042956">
    <property type="term" value="P:maltodextrin transmembrane transport"/>
    <property type="evidence" value="ECO:0007669"/>
    <property type="project" value="TreeGrafter"/>
</dbReference>
<dbReference type="Proteomes" id="UP000003828">
    <property type="component" value="Unassembled WGS sequence"/>
</dbReference>
<accession>H0QP00</accession>
<evidence type="ECO:0000256" key="2">
    <source>
        <dbReference type="ARBA" id="ARBA00022448"/>
    </source>
</evidence>
<keyword evidence="6" id="KW-1185">Reference proteome</keyword>
<comment type="caution">
    <text evidence="5">The sequence shown here is derived from an EMBL/GenBank/DDBJ whole genome shotgun (WGS) entry which is preliminary data.</text>
</comment>
<comment type="similarity">
    <text evidence="1">Belongs to the bacterial solute-binding protein 1 family.</text>
</comment>
<keyword evidence="3" id="KW-0732">Signal</keyword>
<keyword evidence="2" id="KW-0813">Transport</keyword>
<dbReference type="EMBL" id="BAEG01000073">
    <property type="protein sequence ID" value="GAB14551.1"/>
    <property type="molecule type" value="Genomic_DNA"/>
</dbReference>
<name>H0QP00_ARTG1</name>
<evidence type="ECO:0000313" key="5">
    <source>
        <dbReference type="EMBL" id="GAB14551.1"/>
    </source>
</evidence>
<dbReference type="STRING" id="1077972.ARGLB_073_00700"/>
<dbReference type="SUPFAM" id="SSF53850">
    <property type="entry name" value="Periplasmic binding protein-like II"/>
    <property type="match status" value="1"/>
</dbReference>
<dbReference type="GO" id="GO:1901982">
    <property type="term" value="F:maltose binding"/>
    <property type="evidence" value="ECO:0007669"/>
    <property type="project" value="TreeGrafter"/>
</dbReference>
<organism evidence="5 6">
    <name type="scientific">Arthrobacter globiformis (strain ATCC 8010 / DSM 20124 / JCM 1332 / NBRC 12137 / NCIMB 8907 / NRRL B-2979 / 168)</name>
    <dbReference type="NCBI Taxonomy" id="1077972"/>
    <lineage>
        <taxon>Bacteria</taxon>
        <taxon>Bacillati</taxon>
        <taxon>Actinomycetota</taxon>
        <taxon>Actinomycetes</taxon>
        <taxon>Micrococcales</taxon>
        <taxon>Micrococcaceae</taxon>
        <taxon>Arthrobacter</taxon>
    </lineage>
</organism>